<evidence type="ECO:0000313" key="1">
    <source>
        <dbReference type="EMBL" id="RED17491.1"/>
    </source>
</evidence>
<keyword evidence="2" id="KW-1185">Reference proteome</keyword>
<evidence type="ECO:0000313" key="2">
    <source>
        <dbReference type="Proteomes" id="UP000256310"/>
    </source>
</evidence>
<comment type="caution">
    <text evidence="1">The sequence shown here is derived from an EMBL/GenBank/DDBJ whole genome shotgun (WGS) entry which is preliminary data.</text>
</comment>
<sequence length="822" mass="92948">MLTSLSARVRLRPTRIALLTRPTDLPSVRKFMRICACLWGGSYNPIIPVFRQTPKEWREDARVKRKPSEVVRGYVEFFEPDCYVESQSGLLEEAGLGALSDHRLSDKRSVPLSRFLSAYGSRDWIEPVFGLGIADVLQHVYEEEQRFQLKNPNEAILVRRHVGSALTEAVFGMFPQDEGARYIPGSYQAVFKPESQPADINAWRQVFRKGANTPLRLTTYGLDASRSWHHDIVIYVFDPTCARDLIDLWNMRLEPRPILPVPIGWWADLIDDICEILAIEHRPVQGNPHGVMHQGLIEFARSIDEESAKSCIEILGGKISAEAVTVKNWRNPIWEKQTDDLVHRDGRLKITAEEKWADLTIETASNPSAKFSSLSPDFAERYGGHNVRWVNCVSFGSLQSERVATTLPFNAFDPFWPSLSGPAEPVTVGREGWVFGQEFGDFTQHIGLLSSEEAIIGSLDRLGITAKLSEPGLIAKQVLEHLDGLWGIHLLKDVETLDMLNKMAGGFRRRGEGEDTIEEIFDRRSKSVKNWTDLISRRVAERSLPRLSVEDFTNRNIIRLGVQTACPQCKAGNWHNLTDVDYSISCERCQKEYPFPQANLMQKNGNWTFRVVGPFATPDYARGSYGALLALNVVRGFGASSDTMTYATALSLSFDDVEVEADFVAWRAAERFEGQSSPDLILGEAKSFGNGELIKRDDLNKLRKIARKIPTACFVISVMRDHFTDSEKKLLVPFVNWCRRPNSLGEPSHPVLLLTAKELFFDFSISSTWSDLGDPHSSYSGFQETKNFRSFAESTQAIYLDLPPYHEHLHNLRQQKPKRSAN</sequence>
<reference evidence="1 2" key="1">
    <citation type="submission" date="2018-07" db="EMBL/GenBank/DDBJ databases">
        <title>Genomic Encyclopedia of Type Strains, Phase IV (KMG-IV): sequencing the most valuable type-strain genomes for metagenomic binning, comparative biology and taxonomic classification.</title>
        <authorList>
            <person name="Goeker M."/>
        </authorList>
    </citation>
    <scope>NUCLEOTIDE SEQUENCE [LARGE SCALE GENOMIC DNA]</scope>
    <source>
        <strain evidence="1 2">DSM 26725</strain>
    </source>
</reference>
<organism evidence="1 2">
    <name type="scientific">Parasphingopyxis lamellibrachiae</name>
    <dbReference type="NCBI Taxonomy" id="680125"/>
    <lineage>
        <taxon>Bacteria</taxon>
        <taxon>Pseudomonadati</taxon>
        <taxon>Pseudomonadota</taxon>
        <taxon>Alphaproteobacteria</taxon>
        <taxon>Sphingomonadales</taxon>
        <taxon>Sphingomonadaceae</taxon>
        <taxon>Parasphingopyxis</taxon>
    </lineage>
</organism>
<gene>
    <name evidence="1" type="ORF">DFR46_2538</name>
</gene>
<name>A0A3D9FK79_9SPHN</name>
<accession>A0A3D9FK79</accession>
<dbReference type="EMBL" id="QRDP01000004">
    <property type="protein sequence ID" value="RED17491.1"/>
    <property type="molecule type" value="Genomic_DNA"/>
</dbReference>
<protein>
    <submittedName>
        <fullName evidence="1">Uncharacterized protein</fullName>
    </submittedName>
</protein>
<dbReference type="Proteomes" id="UP000256310">
    <property type="component" value="Unassembled WGS sequence"/>
</dbReference>
<proteinExistence type="predicted"/>
<dbReference type="AlphaFoldDB" id="A0A3D9FK79"/>